<evidence type="ECO:0000313" key="21">
    <source>
        <dbReference type="Proteomes" id="UP000033085"/>
    </source>
</evidence>
<evidence type="ECO:0000313" key="14">
    <source>
        <dbReference type="EMBL" id="AZF75494.1"/>
    </source>
</evidence>
<keyword evidence="4" id="KW-0411">Iron-sulfur</keyword>
<protein>
    <submittedName>
        <fullName evidence="19">(2Fe-2S)-binding protein</fullName>
    </submittedName>
    <submittedName>
        <fullName evidence="10">Rieske (2Fe-2S) protein</fullName>
    </submittedName>
    <submittedName>
        <fullName evidence="18">Rieske 2Fe-2S domain-containing protein</fullName>
    </submittedName>
</protein>
<dbReference type="InterPro" id="IPR036922">
    <property type="entry name" value="Rieske_2Fe-2S_sf"/>
</dbReference>
<organism evidence="10 22">
    <name type="scientific">Saccharolobus solfataricus</name>
    <name type="common">Sulfolobus solfataricus</name>
    <dbReference type="NCBI Taxonomy" id="2287"/>
    <lineage>
        <taxon>Archaea</taxon>
        <taxon>Thermoproteota</taxon>
        <taxon>Thermoprotei</taxon>
        <taxon>Sulfolobales</taxon>
        <taxon>Sulfolobaceae</taxon>
        <taxon>Saccharolobus</taxon>
    </lineage>
</organism>
<dbReference type="EMBL" id="CP033235">
    <property type="protein sequence ID" value="AZF67630.1"/>
    <property type="molecule type" value="Genomic_DNA"/>
</dbReference>
<sequence>MMNRRTFLRLYLVVGAAVAIAPLIKPLADYVGYFYNEIGTMSKQYLVANNTDGLSGFPKYRIANIKDIQQQAQSSGCPVYFFAYPLTNEPCFLVDLQALLGQPVPEIPNPYYGQYAGPIGQIKTIQGVGPNNSIYAFSDVCVHLGCQLPAQVLVTSENNPGLDVTNSVLHCPCHGSLYSLMKGGVVVGGPAPRPLPIIFLEYDQNTGDIYAIGTNAPYFSASIPRTTPADNLLYDPRYSYSVPSNPSCSKGG</sequence>
<dbReference type="KEGG" id="ssoa:SULA_0756"/>
<evidence type="ECO:0000313" key="31">
    <source>
        <dbReference type="Proteomes" id="UP000594632"/>
    </source>
</evidence>
<dbReference type="EMBL" id="CP011056">
    <property type="protein sequence ID" value="AKA75828.1"/>
    <property type="molecule type" value="Genomic_DNA"/>
</dbReference>
<dbReference type="RefSeq" id="WP_009992566.1">
    <property type="nucleotide sequence ID" value="NZ_CP011055.2"/>
</dbReference>
<evidence type="ECO:0000256" key="1">
    <source>
        <dbReference type="ARBA" id="ARBA00022714"/>
    </source>
</evidence>
<keyword evidence="2" id="KW-0479">Metal-binding</keyword>
<dbReference type="EMBL" id="CP033238">
    <property type="protein sequence ID" value="AZF75494.1"/>
    <property type="molecule type" value="Genomic_DNA"/>
</dbReference>
<evidence type="ECO:0000313" key="27">
    <source>
        <dbReference type="Proteomes" id="UP000273443"/>
    </source>
</evidence>
<dbReference type="Proteomes" id="UP000269431">
    <property type="component" value="Chromosome"/>
</dbReference>
<dbReference type="OrthoDB" id="5623at2157"/>
<evidence type="ECO:0000313" key="30">
    <source>
        <dbReference type="Proteomes" id="UP000282269"/>
    </source>
</evidence>
<reference evidence="23" key="3">
    <citation type="submission" date="2016-04" db="EMBL/GenBank/DDBJ databases">
        <authorList>
            <person name="Shah S.A."/>
            <person name="Garrett R.A."/>
        </authorList>
    </citation>
    <scope>NUCLEOTIDE SEQUENCE [LARGE SCALE GENOMIC DNA]</scope>
    <source>
        <strain evidence="23">ATCC 35091 / DSM 1616 / JCM 8930 / NBRC 15331 / P1</strain>
    </source>
</reference>
<evidence type="ECO:0000313" key="25">
    <source>
        <dbReference type="Proteomes" id="UP000269431"/>
    </source>
</evidence>
<reference evidence="19" key="2">
    <citation type="submission" date="2016-04" db="EMBL/GenBank/DDBJ databases">
        <authorList>
            <person name="Evans L.H."/>
            <person name="Alamgir A."/>
            <person name="Owens N."/>
            <person name="Weber N.D."/>
            <person name="Virtaneva K."/>
            <person name="Barbian K."/>
            <person name="Babar A."/>
            <person name="Rosenke K."/>
        </authorList>
    </citation>
    <scope>NUCLEOTIDE SEQUENCE</scope>
    <source>
        <strain evidence="19">P1</strain>
    </source>
</reference>
<evidence type="ECO:0000313" key="12">
    <source>
        <dbReference type="EMBL" id="AZF70250.1"/>
    </source>
</evidence>
<keyword evidence="1" id="KW-0001">2Fe-2S</keyword>
<dbReference type="Proteomes" id="UP000033106">
    <property type="component" value="Chromosome"/>
</dbReference>
<dbReference type="GO" id="GO:0046872">
    <property type="term" value="F:metal ion binding"/>
    <property type="evidence" value="ECO:0007669"/>
    <property type="project" value="UniProtKB-KW"/>
</dbReference>
<dbReference type="KEGG" id="ssol:SULB_0758"/>
<dbReference type="PATRIC" id="fig|2287.6.peg.794"/>
<feature type="domain" description="Rieske" evidence="7">
    <location>
        <begin position="101"/>
        <end position="209"/>
    </location>
</feature>
<dbReference type="Pfam" id="PF00355">
    <property type="entry name" value="Rieske"/>
    <property type="match status" value="1"/>
</dbReference>
<dbReference type="GO" id="GO:0016020">
    <property type="term" value="C:membrane"/>
    <property type="evidence" value="ECO:0007669"/>
    <property type="project" value="InterPro"/>
</dbReference>
<dbReference type="Proteomes" id="UP000278715">
    <property type="component" value="Chromosome"/>
</dbReference>
<dbReference type="SUPFAM" id="SSF50022">
    <property type="entry name" value="ISP domain"/>
    <property type="match status" value="1"/>
</dbReference>
<evidence type="ECO:0000313" key="22">
    <source>
        <dbReference type="Proteomes" id="UP000033106"/>
    </source>
</evidence>
<dbReference type="EMBL" id="CP033239">
    <property type="protein sequence ID" value="AZF78102.1"/>
    <property type="molecule type" value="Genomic_DNA"/>
</dbReference>
<dbReference type="Proteomes" id="UP000033085">
    <property type="component" value="Chromosome"/>
</dbReference>
<dbReference type="Proteomes" id="UP000282269">
    <property type="component" value="Chromosome"/>
</dbReference>
<evidence type="ECO:0000313" key="9">
    <source>
        <dbReference type="EMBL" id="AKA75828.1"/>
    </source>
</evidence>
<evidence type="ECO:0000313" key="11">
    <source>
        <dbReference type="EMBL" id="AZF67630.1"/>
    </source>
</evidence>
<dbReference type="Proteomes" id="UP000594632">
    <property type="component" value="Chromosome"/>
</dbReference>
<dbReference type="Proteomes" id="UP000033057">
    <property type="component" value="Chromosome"/>
</dbReference>
<name>A0A0E3KBL4_SACSO</name>
<proteinExistence type="predicted"/>
<dbReference type="PROSITE" id="PS51296">
    <property type="entry name" value="RIESKE"/>
    <property type="match status" value="1"/>
</dbReference>
<evidence type="ECO:0000313" key="16">
    <source>
        <dbReference type="EMBL" id="AZF80707.1"/>
    </source>
</evidence>
<dbReference type="CDD" id="cd03475">
    <property type="entry name" value="Rieske_SoxF_SoxL"/>
    <property type="match status" value="1"/>
</dbReference>
<evidence type="ECO:0000256" key="3">
    <source>
        <dbReference type="ARBA" id="ARBA00023004"/>
    </source>
</evidence>
<evidence type="ECO:0000313" key="8">
    <source>
        <dbReference type="EMBL" id="AKA73130.1"/>
    </source>
</evidence>
<keyword evidence="5" id="KW-1015">Disulfide bond</keyword>
<dbReference type="PROSITE" id="PS51318">
    <property type="entry name" value="TAT"/>
    <property type="match status" value="1"/>
</dbReference>
<evidence type="ECO:0000313" key="28">
    <source>
        <dbReference type="Proteomes" id="UP000275843"/>
    </source>
</evidence>
<dbReference type="EMBL" id="CP033237">
    <property type="protein sequence ID" value="AZF72870.1"/>
    <property type="molecule type" value="Genomic_DNA"/>
</dbReference>
<dbReference type="InterPro" id="IPR017941">
    <property type="entry name" value="Rieske_2Fe-2S"/>
</dbReference>
<dbReference type="EMBL" id="LT549890">
    <property type="protein sequence ID" value="SAI86625.1"/>
    <property type="molecule type" value="Genomic_DNA"/>
</dbReference>
<evidence type="ECO:0000256" key="5">
    <source>
        <dbReference type="ARBA" id="ARBA00023157"/>
    </source>
</evidence>
<dbReference type="InterPro" id="IPR005805">
    <property type="entry name" value="Rieske_Fe-S_prot_C"/>
</dbReference>
<dbReference type="EMBL" id="CP011057">
    <property type="protein sequence ID" value="AKA78520.1"/>
    <property type="molecule type" value="Genomic_DNA"/>
</dbReference>
<reference evidence="10" key="5">
    <citation type="submission" date="2018-10" db="EMBL/GenBank/DDBJ databases">
        <authorList>
            <person name="McCarthy S."/>
            <person name="Gradnigo J."/>
            <person name="Johnson T."/>
            <person name="Payne S."/>
            <person name="Lipzen A."/>
            <person name="Schackwitz W."/>
            <person name="Martin J."/>
            <person name="Moriyama E."/>
            <person name="Blum P."/>
        </authorList>
    </citation>
    <scope>NUCLEOTIDE SEQUENCE</scope>
    <source>
        <strain evidence="8">SARC-B</strain>
        <strain evidence="9">SARC-C</strain>
        <strain evidence="10">SULA</strain>
    </source>
</reference>
<accession>A0A0E3KBL4</accession>
<evidence type="ECO:0000313" key="19">
    <source>
        <dbReference type="EMBL" id="SAI86625.1"/>
    </source>
</evidence>
<comment type="cofactor">
    <cofactor evidence="6">
        <name>[2Fe-2S] cluster</name>
        <dbReference type="ChEBI" id="CHEBI:190135"/>
    </cofactor>
</comment>
<dbReference type="KEGG" id="ssof:SULC_0756"/>
<evidence type="ECO:0000313" key="15">
    <source>
        <dbReference type="EMBL" id="AZF78102.1"/>
    </source>
</evidence>
<reference evidence="18 31" key="6">
    <citation type="journal article" date="2020" name="Nat. Commun.">
        <title>The structures of two archaeal type IV pili illuminate evolutionary relationships.</title>
        <authorList>
            <person name="Wang F."/>
            <person name="Baquero D.P."/>
            <person name="Su Z."/>
            <person name="Beltran L.C."/>
            <person name="Prangishvili D."/>
            <person name="Krupovic M."/>
            <person name="Egelman E.H."/>
        </authorList>
    </citation>
    <scope>NUCLEOTIDE SEQUENCE [LARGE SCALE GENOMIC DNA]</scope>
    <source>
        <strain evidence="18 31">POZ149</strain>
    </source>
</reference>
<dbReference type="EMBL" id="CP011055">
    <property type="protein sequence ID" value="AKA73130.1"/>
    <property type="molecule type" value="Genomic_DNA"/>
</dbReference>
<dbReference type="Proteomes" id="UP000273194">
    <property type="component" value="Chromosome"/>
</dbReference>
<dbReference type="InterPro" id="IPR014349">
    <property type="entry name" value="Rieske_Fe-S_prot"/>
</dbReference>
<evidence type="ECO:0000313" key="26">
    <source>
        <dbReference type="Proteomes" id="UP000273194"/>
    </source>
</evidence>
<evidence type="ECO:0000256" key="4">
    <source>
        <dbReference type="ARBA" id="ARBA00023014"/>
    </source>
</evidence>
<gene>
    <name evidence="18" type="ORF">HFC64_10120</name>
    <name evidence="19" type="ORF">SSOP1_3071</name>
    <name evidence="10" type="ORF">SULA_0756</name>
    <name evidence="8" type="ORF">SULB_0758</name>
    <name evidence="9" type="ORF">SULC_0756</name>
    <name evidence="11" type="ORF">SULG_03855</name>
    <name evidence="12" type="ORF">SULH_03855</name>
    <name evidence="13" type="ORF">SULI_03855</name>
    <name evidence="14" type="ORF">SULM_03855</name>
    <name evidence="15" type="ORF">SULN_03855</name>
    <name evidence="16" type="ORF">SULO_03865</name>
    <name evidence="17" type="ORF">SULZ_03905</name>
</gene>
<dbReference type="EMBL" id="CP050869">
    <property type="protein sequence ID" value="QPG50120.1"/>
    <property type="molecule type" value="Genomic_DNA"/>
</dbReference>
<dbReference type="GeneID" id="1452995"/>
<dbReference type="EMBL" id="CP033236">
    <property type="protein sequence ID" value="AZF70250.1"/>
    <property type="molecule type" value="Genomic_DNA"/>
</dbReference>
<evidence type="ECO:0000313" key="24">
    <source>
        <dbReference type="Proteomes" id="UP000267993"/>
    </source>
</evidence>
<evidence type="ECO:0000313" key="23">
    <source>
        <dbReference type="Proteomes" id="UP000076770"/>
    </source>
</evidence>
<evidence type="ECO:0000313" key="29">
    <source>
        <dbReference type="Proteomes" id="UP000278715"/>
    </source>
</evidence>
<reference evidence="20 21" key="1">
    <citation type="journal article" date="2015" name="Genome Announc.">
        <title>Complete Genome Sequence of Sulfolobus solfataricus Strain 98/2 and Evolved Derivatives.</title>
        <authorList>
            <person name="McCarthy S."/>
            <person name="Gradnigo J."/>
            <person name="Johnson T."/>
            <person name="Payne S."/>
            <person name="Lipzen A."/>
            <person name="Martin J."/>
            <person name="Schackwitz W."/>
            <person name="Moriyama E."/>
            <person name="Blum P."/>
        </authorList>
    </citation>
    <scope>NUCLEOTIDE SEQUENCE [LARGE SCALE GENOMIC DNA]</scope>
    <source>
        <strain evidence="20">98/2 SULC</strain>
        <strain evidence="8">SARC-B</strain>
        <strain evidence="9">SARC-C</strain>
        <strain evidence="10 22">SULA</strain>
        <strain evidence="21">SULB</strain>
    </source>
</reference>
<evidence type="ECO:0000313" key="13">
    <source>
        <dbReference type="EMBL" id="AZF72870.1"/>
    </source>
</evidence>
<dbReference type="Gene3D" id="2.102.10.10">
    <property type="entry name" value="Rieske [2Fe-2S] iron-sulphur domain"/>
    <property type="match status" value="1"/>
</dbReference>
<evidence type="ECO:0000259" key="7">
    <source>
        <dbReference type="PROSITE" id="PS51296"/>
    </source>
</evidence>
<dbReference type="PANTHER" id="PTHR10134">
    <property type="entry name" value="CYTOCHROME B-C1 COMPLEX SUBUNIT RIESKE, MITOCHONDRIAL"/>
    <property type="match status" value="1"/>
</dbReference>
<dbReference type="InterPro" id="IPR006311">
    <property type="entry name" value="TAT_signal"/>
</dbReference>
<evidence type="ECO:0000313" key="18">
    <source>
        <dbReference type="EMBL" id="QPG50120.1"/>
    </source>
</evidence>
<keyword evidence="3" id="KW-0408">Iron</keyword>
<dbReference type="AlphaFoldDB" id="A0A0E3KBL4"/>
<dbReference type="GeneID" id="44128697"/>
<dbReference type="GO" id="GO:0051537">
    <property type="term" value="F:2 iron, 2 sulfur cluster binding"/>
    <property type="evidence" value="ECO:0007669"/>
    <property type="project" value="UniProtKB-KW"/>
</dbReference>
<dbReference type="OMA" id="PLTDEPC"/>
<evidence type="ECO:0000256" key="2">
    <source>
        <dbReference type="ARBA" id="ARBA00022723"/>
    </source>
</evidence>
<dbReference type="EMBL" id="CP033240">
    <property type="protein sequence ID" value="AZF80707.1"/>
    <property type="molecule type" value="Genomic_DNA"/>
</dbReference>
<evidence type="ECO:0000313" key="10">
    <source>
        <dbReference type="EMBL" id="AKA78520.1"/>
    </source>
</evidence>
<reference evidence="24 25" key="4">
    <citation type="journal article" date="2018" name="Proc. Natl. Acad. Sci. U.S.A.">
        <title>Nonmutational mechanism of inheritance in the Archaeon Sulfolobus solfataricus.</title>
        <authorList>
            <person name="Payne S."/>
            <person name="McCarthy S."/>
            <person name="Johnson T."/>
            <person name="North E."/>
            <person name="Blum P."/>
        </authorList>
    </citation>
    <scope>NUCLEOTIDE SEQUENCE [LARGE SCALE GENOMIC DNA]</scope>
    <source>
        <strain evidence="12 24">SARC-H</strain>
        <strain evidence="13 28">SARC-I</strain>
        <strain evidence="15 29">SARC-N</strain>
        <strain evidence="16 30">SARC-O</strain>
        <strain evidence="17 25">SUL120</strain>
        <strain evidence="11 26">SULG</strain>
        <strain evidence="14 27">SULM</strain>
    </source>
</reference>
<dbReference type="Proteomes" id="UP000076770">
    <property type="component" value="Chromosome i"/>
</dbReference>
<evidence type="ECO:0000256" key="6">
    <source>
        <dbReference type="ARBA" id="ARBA00034078"/>
    </source>
</evidence>
<dbReference type="Proteomes" id="UP000273443">
    <property type="component" value="Chromosome"/>
</dbReference>
<evidence type="ECO:0000313" key="20">
    <source>
        <dbReference type="Proteomes" id="UP000033057"/>
    </source>
</evidence>
<dbReference type="EMBL" id="CP033241">
    <property type="protein sequence ID" value="AZF83315.1"/>
    <property type="molecule type" value="Genomic_DNA"/>
</dbReference>
<dbReference type="Proteomes" id="UP000267993">
    <property type="component" value="Chromosome"/>
</dbReference>
<evidence type="ECO:0000313" key="17">
    <source>
        <dbReference type="EMBL" id="AZF83315.1"/>
    </source>
</evidence>
<dbReference type="Proteomes" id="UP000275843">
    <property type="component" value="Chromosome"/>
</dbReference>
<dbReference type="PRINTS" id="PR00162">
    <property type="entry name" value="RIESKE"/>
</dbReference>